<evidence type="ECO:0000313" key="13">
    <source>
        <dbReference type="Proteomes" id="UP000019402"/>
    </source>
</evidence>
<dbReference type="NCBIfam" id="TIGR01352">
    <property type="entry name" value="tonB_Cterm"/>
    <property type="match status" value="1"/>
</dbReference>
<comment type="subcellular location">
    <subcellularLocation>
        <location evidence="1">Cell inner membrane</location>
        <topology evidence="1">Single-pass membrane protein</topology>
        <orientation evidence="1">Periplasmic side</orientation>
    </subcellularLocation>
</comment>
<evidence type="ECO:0000256" key="10">
    <source>
        <dbReference type="SAM" id="SignalP"/>
    </source>
</evidence>
<evidence type="ECO:0000256" key="5">
    <source>
        <dbReference type="ARBA" id="ARBA00022519"/>
    </source>
</evidence>
<evidence type="ECO:0000256" key="9">
    <source>
        <dbReference type="ARBA" id="ARBA00023136"/>
    </source>
</evidence>
<dbReference type="GO" id="GO:0015031">
    <property type="term" value="P:protein transport"/>
    <property type="evidence" value="ECO:0007669"/>
    <property type="project" value="UniProtKB-KW"/>
</dbReference>
<evidence type="ECO:0000313" key="12">
    <source>
        <dbReference type="EMBL" id="GAF02669.1"/>
    </source>
</evidence>
<dbReference type="eggNOG" id="COG0810">
    <property type="taxonomic scope" value="Bacteria"/>
</dbReference>
<dbReference type="STRING" id="869213.GCA_000517085_01845"/>
<comment type="caution">
    <text evidence="12">The sequence shown here is derived from an EMBL/GenBank/DDBJ whole genome shotgun (WGS) entry which is preliminary data.</text>
</comment>
<protein>
    <recommendedName>
        <fullName evidence="11">TonB C-terminal domain-containing protein</fullName>
    </recommendedName>
</protein>
<gene>
    <name evidence="12" type="ORF">JCM21142_31309</name>
</gene>
<keyword evidence="3" id="KW-0813">Transport</keyword>
<dbReference type="RefSeq" id="WP_081735959.1">
    <property type="nucleotide sequence ID" value="NZ_BAMD01000012.1"/>
</dbReference>
<dbReference type="InterPro" id="IPR037682">
    <property type="entry name" value="TonB_C"/>
</dbReference>
<keyword evidence="9" id="KW-0472">Membrane</keyword>
<evidence type="ECO:0000256" key="6">
    <source>
        <dbReference type="ARBA" id="ARBA00022692"/>
    </source>
</evidence>
<dbReference type="SUPFAM" id="SSF56935">
    <property type="entry name" value="Porins"/>
    <property type="match status" value="1"/>
</dbReference>
<evidence type="ECO:0000256" key="7">
    <source>
        <dbReference type="ARBA" id="ARBA00022927"/>
    </source>
</evidence>
<name>W7YK13_9BACT</name>
<keyword evidence="13" id="KW-1185">Reference proteome</keyword>
<proteinExistence type="inferred from homology"/>
<feature type="chain" id="PRO_5004907377" description="TonB C-terminal domain-containing protein" evidence="10">
    <location>
        <begin position="21"/>
        <end position="207"/>
    </location>
</feature>
<organism evidence="12 13">
    <name type="scientific">Saccharicrinis fermentans DSM 9555 = JCM 21142</name>
    <dbReference type="NCBI Taxonomy" id="869213"/>
    <lineage>
        <taxon>Bacteria</taxon>
        <taxon>Pseudomonadati</taxon>
        <taxon>Bacteroidota</taxon>
        <taxon>Bacteroidia</taxon>
        <taxon>Marinilabiliales</taxon>
        <taxon>Marinilabiliaceae</taxon>
        <taxon>Saccharicrinis</taxon>
    </lineage>
</organism>
<dbReference type="PANTHER" id="PTHR33446">
    <property type="entry name" value="PROTEIN TONB-RELATED"/>
    <property type="match status" value="1"/>
</dbReference>
<dbReference type="EMBL" id="BAMD01000012">
    <property type="protein sequence ID" value="GAF02669.1"/>
    <property type="molecule type" value="Genomic_DNA"/>
</dbReference>
<reference evidence="12 13" key="1">
    <citation type="journal article" date="2014" name="Genome Announc.">
        <title>Draft Genome Sequence of Cytophaga fermentans JCM 21142T, a Facultative Anaerobe Isolated from Marine Mud.</title>
        <authorList>
            <person name="Starns D."/>
            <person name="Oshima K."/>
            <person name="Suda W."/>
            <person name="Iino T."/>
            <person name="Yuki M."/>
            <person name="Inoue J."/>
            <person name="Kitamura K."/>
            <person name="Iida T."/>
            <person name="Darby A."/>
            <person name="Hattori M."/>
            <person name="Ohkuma M."/>
        </authorList>
    </citation>
    <scope>NUCLEOTIDE SEQUENCE [LARGE SCALE GENOMIC DNA]</scope>
    <source>
        <strain evidence="12 13">JCM 21142</strain>
    </source>
</reference>
<keyword evidence="4" id="KW-1003">Cell membrane</keyword>
<keyword evidence="7" id="KW-0653">Protein transport</keyword>
<dbReference type="Gene3D" id="3.30.1150.10">
    <property type="match status" value="1"/>
</dbReference>
<dbReference type="GO" id="GO:0055085">
    <property type="term" value="P:transmembrane transport"/>
    <property type="evidence" value="ECO:0007669"/>
    <property type="project" value="InterPro"/>
</dbReference>
<dbReference type="PROSITE" id="PS52015">
    <property type="entry name" value="TONB_CTD"/>
    <property type="match status" value="1"/>
</dbReference>
<dbReference type="PANTHER" id="PTHR33446:SF2">
    <property type="entry name" value="PROTEIN TONB"/>
    <property type="match status" value="1"/>
</dbReference>
<evidence type="ECO:0000256" key="1">
    <source>
        <dbReference type="ARBA" id="ARBA00004383"/>
    </source>
</evidence>
<evidence type="ECO:0000256" key="2">
    <source>
        <dbReference type="ARBA" id="ARBA00006555"/>
    </source>
</evidence>
<evidence type="ECO:0000259" key="11">
    <source>
        <dbReference type="PROSITE" id="PS52015"/>
    </source>
</evidence>
<dbReference type="OrthoDB" id="1522859at2"/>
<accession>W7YK13</accession>
<dbReference type="GO" id="GO:0098797">
    <property type="term" value="C:plasma membrane protein complex"/>
    <property type="evidence" value="ECO:0007669"/>
    <property type="project" value="TreeGrafter"/>
</dbReference>
<dbReference type="GO" id="GO:0031992">
    <property type="term" value="F:energy transducer activity"/>
    <property type="evidence" value="ECO:0007669"/>
    <property type="project" value="TreeGrafter"/>
</dbReference>
<comment type="similarity">
    <text evidence="2">Belongs to the TonB family.</text>
</comment>
<dbReference type="Pfam" id="PF03544">
    <property type="entry name" value="TonB_C"/>
    <property type="match status" value="1"/>
</dbReference>
<dbReference type="InterPro" id="IPR006260">
    <property type="entry name" value="TonB/TolA_C"/>
</dbReference>
<feature type="domain" description="TonB C-terminal" evidence="11">
    <location>
        <begin position="38"/>
        <end position="134"/>
    </location>
</feature>
<dbReference type="InterPro" id="IPR051045">
    <property type="entry name" value="TonB-dependent_transducer"/>
</dbReference>
<keyword evidence="6" id="KW-0812">Transmembrane</keyword>
<dbReference type="AlphaFoldDB" id="W7YK13"/>
<dbReference type="Proteomes" id="UP000019402">
    <property type="component" value="Unassembled WGS sequence"/>
</dbReference>
<keyword evidence="10" id="KW-0732">Signal</keyword>
<keyword evidence="8" id="KW-1133">Transmembrane helix</keyword>
<evidence type="ECO:0000256" key="3">
    <source>
        <dbReference type="ARBA" id="ARBA00022448"/>
    </source>
</evidence>
<evidence type="ECO:0000256" key="8">
    <source>
        <dbReference type="ARBA" id="ARBA00022989"/>
    </source>
</evidence>
<keyword evidence="5" id="KW-0997">Cell inner membrane</keyword>
<evidence type="ECO:0000256" key="4">
    <source>
        <dbReference type="ARBA" id="ARBA00022475"/>
    </source>
</evidence>
<dbReference type="SUPFAM" id="SSF74653">
    <property type="entry name" value="TolA/TonB C-terminal domain"/>
    <property type="match status" value="1"/>
</dbReference>
<sequence length="207" mass="23026">MKSFVFIFSMALMFSWGGMAQVTEKVYTSVDKVPVFGKYGGNVKKYIRKNVAYPLDALVKETEGEVLVSFVVTSKGLVNNVQVEKGLTKSIDNEALRLVEGMKKWKPAKVGGTAVASKVTIPVGFYLTDANRNLSKQLQPFYAKGQPPLFVLDNKKVMGIKTVEYYNIKSIRVVKGEKAVAMYGEDAKNGVLVVETKRGTPRDYQMY</sequence>
<feature type="signal peptide" evidence="10">
    <location>
        <begin position="1"/>
        <end position="20"/>
    </location>
</feature>